<evidence type="ECO:0000313" key="2">
    <source>
        <dbReference type="Proteomes" id="UP000002587"/>
    </source>
</evidence>
<gene>
    <name evidence="1" type="ordered locus">Rmag_0252</name>
</gene>
<reference evidence="1 2" key="1">
    <citation type="journal article" date="2007" name="Science">
        <title>The Calyptogena magnifica chemoautotrophic symbiont genome.</title>
        <authorList>
            <person name="Newton I.L.G."/>
            <person name="Woyke T."/>
            <person name="Auchtung T.A."/>
            <person name="Dilly G.F."/>
            <person name="Dutton R.J."/>
            <person name="Fisher M.C."/>
            <person name="Fontanez K.M."/>
            <person name="Lau E."/>
            <person name="Stewart F.J."/>
            <person name="Richardson P.M."/>
            <person name="Barry K.W."/>
            <person name="Saunders E."/>
            <person name="Detter J.C."/>
            <person name="Wu D."/>
            <person name="Eisen J.A."/>
            <person name="Cavanaugh C.M."/>
        </authorList>
    </citation>
    <scope>NUCLEOTIDE SEQUENCE [LARGE SCALE GENOMIC DNA]</scope>
    <source>
        <strain evidence="1 2">Cm</strain>
    </source>
</reference>
<name>A1AVS7_RUTMC</name>
<evidence type="ECO:0000313" key="1">
    <source>
        <dbReference type="EMBL" id="ABL02034.1"/>
    </source>
</evidence>
<dbReference type="RefSeq" id="WP_011737659.1">
    <property type="nucleotide sequence ID" value="NC_008610.1"/>
</dbReference>
<sequence>MIQRTDTDLLDFTSAKISSVNGNIATIFGLNDDVKKSTNTVFNELVNGVTNDKLSQNITNNLIVGAKKSDE</sequence>
<dbReference type="KEGG" id="rma:Rmag_0252"/>
<organism evidence="1 2">
    <name type="scientific">Ruthia magnifica subsp. Calyptogena magnifica</name>
    <dbReference type="NCBI Taxonomy" id="413404"/>
    <lineage>
        <taxon>Bacteria</taxon>
        <taxon>Pseudomonadati</taxon>
        <taxon>Pseudomonadota</taxon>
        <taxon>Gammaproteobacteria</taxon>
        <taxon>Candidatus Pseudothioglobaceae</taxon>
        <taxon>Candidatus Ruthturnera</taxon>
    </lineage>
</organism>
<protein>
    <submittedName>
        <fullName evidence="1">Uncharacterized protein</fullName>
    </submittedName>
</protein>
<dbReference type="EMBL" id="CP000488">
    <property type="protein sequence ID" value="ABL02034.1"/>
    <property type="molecule type" value="Genomic_DNA"/>
</dbReference>
<dbReference type="Proteomes" id="UP000002587">
    <property type="component" value="Chromosome"/>
</dbReference>
<dbReference type="AlphaFoldDB" id="A1AVS7"/>
<keyword evidence="2" id="KW-1185">Reference proteome</keyword>
<dbReference type="HOGENOM" id="CLU_2737615_0_0_6"/>
<accession>A1AVS7</accession>
<proteinExistence type="predicted"/>